<proteinExistence type="predicted"/>
<keyword evidence="1" id="KW-1133">Transmembrane helix</keyword>
<evidence type="ECO:0000256" key="1">
    <source>
        <dbReference type="SAM" id="Phobius"/>
    </source>
</evidence>
<evidence type="ECO:0000313" key="2">
    <source>
        <dbReference type="EMBL" id="QBQ53318.1"/>
    </source>
</evidence>
<dbReference type="RefSeq" id="WP_134356333.1">
    <property type="nucleotide sequence ID" value="NZ_CP038033.1"/>
</dbReference>
<dbReference type="KEGG" id="nwr:E3U44_01435"/>
<gene>
    <name evidence="2" type="ORF">E3U44_01435</name>
</gene>
<protein>
    <submittedName>
        <fullName evidence="2">Uncharacterized protein</fullName>
    </submittedName>
</protein>
<keyword evidence="1" id="KW-0472">Membrane</keyword>
<feature type="transmembrane region" description="Helical" evidence="1">
    <location>
        <begin position="6"/>
        <end position="24"/>
    </location>
</feature>
<organism evidence="2 3">
    <name type="scientific">Nitrosococcus wardiae</name>
    <dbReference type="NCBI Taxonomy" id="1814290"/>
    <lineage>
        <taxon>Bacteria</taxon>
        <taxon>Pseudomonadati</taxon>
        <taxon>Pseudomonadota</taxon>
        <taxon>Gammaproteobacteria</taxon>
        <taxon>Chromatiales</taxon>
        <taxon>Chromatiaceae</taxon>
        <taxon>Nitrosococcus</taxon>
    </lineage>
</organism>
<dbReference type="OrthoDB" id="5773041at2"/>
<dbReference type="EMBL" id="CP038033">
    <property type="protein sequence ID" value="QBQ53318.1"/>
    <property type="molecule type" value="Genomic_DNA"/>
</dbReference>
<keyword evidence="1" id="KW-0812">Transmembrane</keyword>
<sequence length="64" mass="7151">MSIPKILITIAIIIVLINIIGWLTKPDNYRPPQNYRGSLSPMQPYAQQSSDQEILALVASQIKS</sequence>
<name>A0A4P7BTV4_9GAMM</name>
<keyword evidence="3" id="KW-1185">Reference proteome</keyword>
<dbReference type="Proteomes" id="UP000294325">
    <property type="component" value="Chromosome"/>
</dbReference>
<reference evidence="2 3" key="1">
    <citation type="submission" date="2019-03" db="EMBL/GenBank/DDBJ databases">
        <title>The genome sequence of Nitrosococcus wardiae strain D1FHST reveals the archetypal metabolic capacity of ammonia-oxidizing Gammaproteobacteria.</title>
        <authorList>
            <person name="Wang L."/>
            <person name="Lim C.K."/>
            <person name="Hanson T.E."/>
            <person name="Dang H."/>
            <person name="Klotz M.G."/>
        </authorList>
    </citation>
    <scope>NUCLEOTIDE SEQUENCE [LARGE SCALE GENOMIC DNA]</scope>
    <source>
        <strain evidence="2 3">D1FHS</strain>
    </source>
</reference>
<accession>A0A4P7BTV4</accession>
<evidence type="ECO:0000313" key="3">
    <source>
        <dbReference type="Proteomes" id="UP000294325"/>
    </source>
</evidence>
<dbReference type="AlphaFoldDB" id="A0A4P7BTV4"/>